<evidence type="ECO:0000313" key="7">
    <source>
        <dbReference type="EMBL" id="AKQ00705.1"/>
    </source>
</evidence>
<evidence type="ECO:0000256" key="3">
    <source>
        <dbReference type="ARBA" id="ARBA00022980"/>
    </source>
</evidence>
<dbReference type="AlphaFoldDB" id="A0A0H4T228"/>
<dbReference type="PANTHER" id="PTHR15892">
    <property type="entry name" value="MITOCHONDRIAL RIBOSOMAL PROTEIN L30"/>
    <property type="match status" value="1"/>
</dbReference>
<reference evidence="7" key="1">
    <citation type="journal article" date="2015" name="ISME J.">
        <title>Aquifer environment selects for microbial species cohorts in sediment and groundwater.</title>
        <authorList>
            <person name="Hug L.A."/>
            <person name="Thomas B.C."/>
            <person name="Brown C.T."/>
            <person name="Frischkorn K.R."/>
            <person name="Williams K.H."/>
            <person name="Tringe S.G."/>
            <person name="Banfield J.F."/>
        </authorList>
    </citation>
    <scope>NUCLEOTIDE SEQUENCE</scope>
</reference>
<evidence type="ECO:0000259" key="6">
    <source>
        <dbReference type="Pfam" id="PF00327"/>
    </source>
</evidence>
<dbReference type="InterPro" id="IPR005996">
    <property type="entry name" value="Ribosomal_uL30_bac-type"/>
</dbReference>
<dbReference type="PANTHER" id="PTHR15892:SF2">
    <property type="entry name" value="LARGE RIBOSOMAL SUBUNIT PROTEIN UL30M"/>
    <property type="match status" value="1"/>
</dbReference>
<dbReference type="Gene3D" id="3.30.1390.20">
    <property type="entry name" value="Ribosomal protein L30, ferredoxin-like fold domain"/>
    <property type="match status" value="1"/>
</dbReference>
<keyword evidence="3 7" id="KW-0689">Ribosomal protein</keyword>
<dbReference type="EMBL" id="KT006934">
    <property type="protein sequence ID" value="AKQ00705.1"/>
    <property type="molecule type" value="Genomic_DNA"/>
</dbReference>
<evidence type="ECO:0000256" key="5">
    <source>
        <dbReference type="ARBA" id="ARBA00035492"/>
    </source>
</evidence>
<sequence>MTKKKEQLIKITLKRSGIGCPQRQRKTLLGLGLRKLNSSSILKDTPSIRGMIEKVRHLVVAESV</sequence>
<dbReference type="InterPro" id="IPR016082">
    <property type="entry name" value="Ribosomal_uL30_ferredoxin-like"/>
</dbReference>
<evidence type="ECO:0000256" key="1">
    <source>
        <dbReference type="ARBA" id="ARBA00007594"/>
    </source>
</evidence>
<protein>
    <recommendedName>
        <fullName evidence="5">50S ribosomal protein L30</fullName>
    </recommendedName>
</protein>
<evidence type="ECO:0000256" key="2">
    <source>
        <dbReference type="ARBA" id="ARBA00011838"/>
    </source>
</evidence>
<accession>A0A0H4T228</accession>
<dbReference type="HAMAP" id="MF_01371_B">
    <property type="entry name" value="Ribosomal_uL30_B"/>
    <property type="match status" value="1"/>
</dbReference>
<dbReference type="PIRSF" id="PIRSF002211">
    <property type="entry name" value="Ribosomal_L30_bac-type"/>
    <property type="match status" value="1"/>
</dbReference>
<dbReference type="CDD" id="cd01658">
    <property type="entry name" value="Ribosomal_L30"/>
    <property type="match status" value="1"/>
</dbReference>
<dbReference type="Pfam" id="PF00327">
    <property type="entry name" value="Ribosomal_L30"/>
    <property type="match status" value="1"/>
</dbReference>
<evidence type="ECO:0000256" key="4">
    <source>
        <dbReference type="ARBA" id="ARBA00023274"/>
    </source>
</evidence>
<organism evidence="7">
    <name type="scientific">uncultured delta proteobacterium Rifle_16ft_4_minimus_10129</name>
    <dbReference type="NCBI Taxonomy" id="1665172"/>
    <lineage>
        <taxon>Bacteria</taxon>
        <taxon>Deltaproteobacteria</taxon>
        <taxon>environmental samples</taxon>
    </lineage>
</organism>
<dbReference type="GO" id="GO:0003735">
    <property type="term" value="F:structural constituent of ribosome"/>
    <property type="evidence" value="ECO:0007669"/>
    <property type="project" value="InterPro"/>
</dbReference>
<proteinExistence type="inferred from homology"/>
<name>A0A0H4T228_9DELT</name>
<comment type="subunit">
    <text evidence="2">Part of the 50S ribosomal subunit.</text>
</comment>
<dbReference type="NCBIfam" id="TIGR01308">
    <property type="entry name" value="rpmD_bact"/>
    <property type="match status" value="1"/>
</dbReference>
<dbReference type="InterPro" id="IPR036919">
    <property type="entry name" value="Ribo_uL30_ferredoxin-like_sf"/>
</dbReference>
<dbReference type="SUPFAM" id="SSF55129">
    <property type="entry name" value="Ribosomal protein L30p/L7e"/>
    <property type="match status" value="1"/>
</dbReference>
<gene>
    <name evidence="7" type="primary">rpmD</name>
</gene>
<dbReference type="GO" id="GO:0015934">
    <property type="term" value="C:large ribosomal subunit"/>
    <property type="evidence" value="ECO:0007669"/>
    <property type="project" value="InterPro"/>
</dbReference>
<comment type="similarity">
    <text evidence="1">Belongs to the universal ribosomal protein uL30 family.</text>
</comment>
<keyword evidence="4" id="KW-0687">Ribonucleoprotein</keyword>
<dbReference type="GO" id="GO:0006412">
    <property type="term" value="P:translation"/>
    <property type="evidence" value="ECO:0007669"/>
    <property type="project" value="InterPro"/>
</dbReference>
<feature type="domain" description="Large ribosomal subunit protein uL30-like ferredoxin-like fold" evidence="6">
    <location>
        <begin position="9"/>
        <end position="59"/>
    </location>
</feature>